<feature type="transmembrane region" description="Helical" evidence="8">
    <location>
        <begin position="215"/>
        <end position="236"/>
    </location>
</feature>
<comment type="subcellular location">
    <subcellularLocation>
        <location evidence="1">Membrane</location>
        <topology evidence="1">Multi-pass membrane protein</topology>
    </subcellularLocation>
</comment>
<protein>
    <submittedName>
        <fullName evidence="9">Purine-cytosine permease</fullName>
    </submittedName>
</protein>
<evidence type="ECO:0000313" key="10">
    <source>
        <dbReference type="Proteomes" id="UP001362899"/>
    </source>
</evidence>
<dbReference type="PANTHER" id="PTHR31806:SF1">
    <property type="entry name" value="PURINE-CYTOSINE PERMEASE FCY2-RELATED"/>
    <property type="match status" value="1"/>
</dbReference>
<keyword evidence="6 8" id="KW-1133">Transmembrane helix</keyword>
<evidence type="ECO:0000256" key="5">
    <source>
        <dbReference type="ARBA" id="ARBA00022692"/>
    </source>
</evidence>
<dbReference type="Proteomes" id="UP001362899">
    <property type="component" value="Unassembled WGS sequence"/>
</dbReference>
<dbReference type="GO" id="GO:0015205">
    <property type="term" value="F:nucleobase transmembrane transporter activity"/>
    <property type="evidence" value="ECO:0007669"/>
    <property type="project" value="TreeGrafter"/>
</dbReference>
<feature type="transmembrane region" description="Helical" evidence="8">
    <location>
        <begin position="341"/>
        <end position="360"/>
    </location>
</feature>
<keyword evidence="7 8" id="KW-0472">Membrane</keyword>
<keyword evidence="4" id="KW-0597">Phosphoprotein</keyword>
<dbReference type="CDD" id="cd11484">
    <property type="entry name" value="SLC-NCS1sbd_CobB-like"/>
    <property type="match status" value="1"/>
</dbReference>
<keyword evidence="10" id="KW-1185">Reference proteome</keyword>
<dbReference type="EMBL" id="BTGC01000008">
    <property type="protein sequence ID" value="GMM51831.1"/>
    <property type="molecule type" value="Genomic_DNA"/>
</dbReference>
<dbReference type="InterPro" id="IPR026030">
    <property type="entry name" value="Pur-cyt_permease_Fcy2/21/22"/>
</dbReference>
<evidence type="ECO:0000256" key="1">
    <source>
        <dbReference type="ARBA" id="ARBA00004141"/>
    </source>
</evidence>
<evidence type="ECO:0000256" key="3">
    <source>
        <dbReference type="ARBA" id="ARBA00022448"/>
    </source>
</evidence>
<dbReference type="GO" id="GO:0015856">
    <property type="term" value="P:cytosine transport"/>
    <property type="evidence" value="ECO:0007669"/>
    <property type="project" value="UniProtKB-ARBA"/>
</dbReference>
<name>A0AAV5RL14_STABA</name>
<feature type="transmembrane region" description="Helical" evidence="8">
    <location>
        <begin position="143"/>
        <end position="167"/>
    </location>
</feature>
<evidence type="ECO:0000256" key="8">
    <source>
        <dbReference type="SAM" id="Phobius"/>
    </source>
</evidence>
<evidence type="ECO:0000256" key="6">
    <source>
        <dbReference type="ARBA" id="ARBA00022989"/>
    </source>
</evidence>
<dbReference type="PANTHER" id="PTHR31806">
    <property type="entry name" value="PURINE-CYTOSINE PERMEASE FCY2-RELATED"/>
    <property type="match status" value="1"/>
</dbReference>
<accession>A0AAV5RL14</accession>
<dbReference type="FunFam" id="1.10.4160.10:FF:000002">
    <property type="entry name" value="Purine-cytosine permease fcyB"/>
    <property type="match status" value="1"/>
</dbReference>
<dbReference type="GO" id="GO:0005886">
    <property type="term" value="C:plasma membrane"/>
    <property type="evidence" value="ECO:0007669"/>
    <property type="project" value="TreeGrafter"/>
</dbReference>
<feature type="transmembrane region" description="Helical" evidence="8">
    <location>
        <begin position="82"/>
        <end position="103"/>
    </location>
</feature>
<dbReference type="Pfam" id="PF02133">
    <property type="entry name" value="Transp_cyt_pur"/>
    <property type="match status" value="1"/>
</dbReference>
<dbReference type="Gene3D" id="1.10.4160.10">
    <property type="entry name" value="Hydantoin permease"/>
    <property type="match status" value="1"/>
</dbReference>
<feature type="transmembrane region" description="Helical" evidence="8">
    <location>
        <begin position="381"/>
        <end position="401"/>
    </location>
</feature>
<reference evidence="9 10" key="1">
    <citation type="journal article" date="2023" name="Elife">
        <title>Identification of key yeast species and microbe-microbe interactions impacting larval growth of Drosophila in the wild.</title>
        <authorList>
            <person name="Mure A."/>
            <person name="Sugiura Y."/>
            <person name="Maeda R."/>
            <person name="Honda K."/>
            <person name="Sakurai N."/>
            <person name="Takahashi Y."/>
            <person name="Watada M."/>
            <person name="Katoh T."/>
            <person name="Gotoh A."/>
            <person name="Gotoh Y."/>
            <person name="Taniguchi I."/>
            <person name="Nakamura K."/>
            <person name="Hayashi T."/>
            <person name="Katayama T."/>
            <person name="Uemura T."/>
            <person name="Hattori Y."/>
        </authorList>
    </citation>
    <scope>NUCLEOTIDE SEQUENCE [LARGE SCALE GENOMIC DNA]</scope>
    <source>
        <strain evidence="9 10">SB-73</strain>
    </source>
</reference>
<evidence type="ECO:0000256" key="4">
    <source>
        <dbReference type="ARBA" id="ARBA00022553"/>
    </source>
</evidence>
<feature type="transmembrane region" description="Helical" evidence="8">
    <location>
        <begin position="482"/>
        <end position="505"/>
    </location>
</feature>
<dbReference type="GO" id="GO:0000329">
    <property type="term" value="C:fungal-type vacuole membrane"/>
    <property type="evidence" value="ECO:0007669"/>
    <property type="project" value="TreeGrafter"/>
</dbReference>
<proteinExistence type="inferred from homology"/>
<feature type="transmembrane region" description="Helical" evidence="8">
    <location>
        <begin position="187"/>
        <end position="208"/>
    </location>
</feature>
<comment type="similarity">
    <text evidence="2">Belongs to the purine-cytosine permease (2.A.39) family.</text>
</comment>
<feature type="transmembrane region" description="Helical" evidence="8">
    <location>
        <begin position="413"/>
        <end position="432"/>
    </location>
</feature>
<sequence>MEDTMSEVSEKNFAKIVRAPSTSTSSQDRYVGSVDDRKHAKNIFLRLNYYMEKLGGETRGIERIPEDERHDDSFWDTASMWFGANTVIASYALGMLGITTFGLGLRDSMAVIICFTILGALPVAILSTFGPPTGMRQMILTRYWAGSIGARICAFLNAITCIGWSSVNTVAAVNSLHVVNHGGLPQWGGIILIAIVSWIIALFGYKIVHTYERYAWIPNVVVFFVICICLGQDGLSDWGTLSSGPTEAAGVLSFGGTIYGFAAGWGPYASDYTCYKPSNTSRTKVFCLILFWASVGCIVPMMIGAFSAQRILTSQAYADAYNENSTGGLLWMILVENKLHGFGQVCIVVLSLSTIANNIPNLYTFSVSAQAVLPGFEKIPQYIWATIITGASIGVSIPAVTNFSEYLGDFMDMIAYWISFYYGIILGEHLFFRRGYGNYNIEAYDSFVKMPFGISAIFAGCAGCAGAAVGMSQVWYTGPIGAMIGAGGDIGFELSFGFAFVALVLTRWLERWIYPDESYVWDTKNAWWRLGIFNFPSLPTPSWAKHIDVRFWWARRTNQPYPGEGGLVEGPYERGEREFDETDVDVDEALQLDYRGRFGRNRGVEEAI</sequence>
<gene>
    <name evidence="9" type="ORF">DASB73_027940</name>
</gene>
<keyword evidence="5 8" id="KW-0812">Transmembrane</keyword>
<feature type="transmembrane region" description="Helical" evidence="8">
    <location>
        <begin position="109"/>
        <end position="131"/>
    </location>
</feature>
<feature type="transmembrane region" description="Helical" evidence="8">
    <location>
        <begin position="452"/>
        <end position="476"/>
    </location>
</feature>
<feature type="transmembrane region" description="Helical" evidence="8">
    <location>
        <begin position="285"/>
        <end position="306"/>
    </location>
</feature>
<feature type="transmembrane region" description="Helical" evidence="8">
    <location>
        <begin position="248"/>
        <end position="265"/>
    </location>
</feature>
<evidence type="ECO:0000313" key="9">
    <source>
        <dbReference type="EMBL" id="GMM51831.1"/>
    </source>
</evidence>
<evidence type="ECO:0000256" key="7">
    <source>
        <dbReference type="ARBA" id="ARBA00023136"/>
    </source>
</evidence>
<keyword evidence="3" id="KW-0813">Transport</keyword>
<evidence type="ECO:0000256" key="2">
    <source>
        <dbReference type="ARBA" id="ARBA00008974"/>
    </source>
</evidence>
<dbReference type="AlphaFoldDB" id="A0AAV5RL14"/>
<comment type="caution">
    <text evidence="9">The sequence shown here is derived from an EMBL/GenBank/DDBJ whole genome shotgun (WGS) entry which is preliminary data.</text>
</comment>
<organism evidence="9 10">
    <name type="scientific">Starmerella bacillaris</name>
    <name type="common">Yeast</name>
    <name type="synonym">Candida zemplinina</name>
    <dbReference type="NCBI Taxonomy" id="1247836"/>
    <lineage>
        <taxon>Eukaryota</taxon>
        <taxon>Fungi</taxon>
        <taxon>Dikarya</taxon>
        <taxon>Ascomycota</taxon>
        <taxon>Saccharomycotina</taxon>
        <taxon>Dipodascomycetes</taxon>
        <taxon>Dipodascales</taxon>
        <taxon>Trichomonascaceae</taxon>
        <taxon>Starmerella</taxon>
    </lineage>
</organism>
<dbReference type="InterPro" id="IPR001248">
    <property type="entry name" value="Pur-cyt_permease"/>
</dbReference>